<dbReference type="Proteomes" id="UP000823749">
    <property type="component" value="Chromosome 6"/>
</dbReference>
<organism evidence="3 4">
    <name type="scientific">Rhododendron griersonianum</name>
    <dbReference type="NCBI Taxonomy" id="479676"/>
    <lineage>
        <taxon>Eukaryota</taxon>
        <taxon>Viridiplantae</taxon>
        <taxon>Streptophyta</taxon>
        <taxon>Embryophyta</taxon>
        <taxon>Tracheophyta</taxon>
        <taxon>Spermatophyta</taxon>
        <taxon>Magnoliopsida</taxon>
        <taxon>eudicotyledons</taxon>
        <taxon>Gunneridae</taxon>
        <taxon>Pentapetalae</taxon>
        <taxon>asterids</taxon>
        <taxon>Ericales</taxon>
        <taxon>Ericaceae</taxon>
        <taxon>Ericoideae</taxon>
        <taxon>Rhodoreae</taxon>
        <taxon>Rhododendron</taxon>
    </lineage>
</organism>
<feature type="compositionally biased region" description="Polar residues" evidence="1">
    <location>
        <begin position="108"/>
        <end position="127"/>
    </location>
</feature>
<keyword evidence="4" id="KW-1185">Reference proteome</keyword>
<sequence length="405" mass="43645">MDHSANNSGSMQSSSCGEDQDYDSRNESISPLFNSSFAISNNPYPPPPQPQPTLFDPQLQSQNLHPFSHSPAANQLDLVWSRSEPNYSTLGNLTPLSPSSSSFPPPNQSHLALSQGPNQGPLQSLDGNSPRVALNSVSDHQNQTTNAGKSSRKRTRASRRAPTTVLTTDATNFRQMVQEFTGIPAQPFSASPYARRLDLFGVGGSTLRSGHLDALGPLYPFRPSAQKVQQNPLVSSTSSSSSPSMMLNNNTMASTSNNNDANTFSSNYQMNMQNPILTSTFQSLLQSNGSHLGTKSTQGSLGIASMDHELGMGQQHVNATSLGEFSMQVGGSTNNNLTRSIWRGEEGANDDQDQHLGSFNGTNGSPQNGTSIYKMSSSDFRSEKRMENISSRNEGTVDSWICPSD</sequence>
<evidence type="ECO:0000259" key="2">
    <source>
        <dbReference type="Pfam" id="PF05678"/>
    </source>
</evidence>
<proteinExistence type="predicted"/>
<comment type="caution">
    <text evidence="3">The sequence shown here is derived from an EMBL/GenBank/DDBJ whole genome shotgun (WGS) entry which is preliminary data.</text>
</comment>
<feature type="region of interest" description="Disordered" evidence="1">
    <location>
        <begin position="91"/>
        <end position="164"/>
    </location>
</feature>
<feature type="compositionally biased region" description="Polar residues" evidence="1">
    <location>
        <begin position="355"/>
        <end position="379"/>
    </location>
</feature>
<name>A0AAV6JV21_9ERIC</name>
<feature type="region of interest" description="Disordered" evidence="1">
    <location>
        <begin position="1"/>
        <end position="70"/>
    </location>
</feature>
<feature type="domain" description="VQ" evidence="2">
    <location>
        <begin position="160"/>
        <end position="187"/>
    </location>
</feature>
<feature type="compositionally biased region" description="Polar residues" evidence="1">
    <location>
        <begin position="135"/>
        <end position="148"/>
    </location>
</feature>
<dbReference type="InterPro" id="IPR039609">
    <property type="entry name" value="VQ_15/22"/>
</dbReference>
<gene>
    <name evidence="3" type="ORF">RHGRI_016704</name>
</gene>
<dbReference type="PANTHER" id="PTHR33179:SF58">
    <property type="entry name" value="OS08G0409500 PROTEIN"/>
    <property type="match status" value="1"/>
</dbReference>
<reference evidence="3 4" key="1">
    <citation type="submission" date="2020-08" db="EMBL/GenBank/DDBJ databases">
        <title>Plant Genome Project.</title>
        <authorList>
            <person name="Zhang R.-G."/>
        </authorList>
    </citation>
    <scope>NUCLEOTIDE SEQUENCE [LARGE SCALE GENOMIC DNA]</scope>
    <source>
        <strain evidence="3">WSP0</strain>
        <tissue evidence="3">Leaf</tissue>
    </source>
</reference>
<dbReference type="AlphaFoldDB" id="A0AAV6JV21"/>
<dbReference type="Pfam" id="PF05678">
    <property type="entry name" value="VQ"/>
    <property type="match status" value="1"/>
</dbReference>
<feature type="compositionally biased region" description="Basic residues" evidence="1">
    <location>
        <begin position="150"/>
        <end position="159"/>
    </location>
</feature>
<dbReference type="EMBL" id="JACTNZ010000006">
    <property type="protein sequence ID" value="KAG5544036.1"/>
    <property type="molecule type" value="Genomic_DNA"/>
</dbReference>
<feature type="region of interest" description="Disordered" evidence="1">
    <location>
        <begin position="347"/>
        <end position="405"/>
    </location>
</feature>
<feature type="compositionally biased region" description="Low complexity" evidence="1">
    <location>
        <begin position="1"/>
        <end position="15"/>
    </location>
</feature>
<evidence type="ECO:0000256" key="1">
    <source>
        <dbReference type="SAM" id="MobiDB-lite"/>
    </source>
</evidence>
<evidence type="ECO:0000313" key="3">
    <source>
        <dbReference type="EMBL" id="KAG5544036.1"/>
    </source>
</evidence>
<evidence type="ECO:0000313" key="4">
    <source>
        <dbReference type="Proteomes" id="UP000823749"/>
    </source>
</evidence>
<accession>A0AAV6JV21</accession>
<protein>
    <recommendedName>
        <fullName evidence="2">VQ domain-containing protein</fullName>
    </recommendedName>
</protein>
<feature type="compositionally biased region" description="Polar residues" evidence="1">
    <location>
        <begin position="27"/>
        <end position="42"/>
    </location>
</feature>
<dbReference type="PANTHER" id="PTHR33179">
    <property type="entry name" value="VQ MOTIF-CONTAINING PROTEIN"/>
    <property type="match status" value="1"/>
</dbReference>
<dbReference type="InterPro" id="IPR008889">
    <property type="entry name" value="VQ"/>
</dbReference>